<keyword evidence="2" id="KW-1185">Reference proteome</keyword>
<proteinExistence type="predicted"/>
<evidence type="ECO:0000313" key="2">
    <source>
        <dbReference type="Proteomes" id="UP001371218"/>
    </source>
</evidence>
<reference evidence="1 2" key="1">
    <citation type="submission" date="2024-04" db="EMBL/GenBank/DDBJ databases">
        <title>Novel species of the genus Ideonella isolated from streams.</title>
        <authorList>
            <person name="Lu H."/>
        </authorList>
    </citation>
    <scope>NUCLEOTIDE SEQUENCE [LARGE SCALE GENOMIC DNA]</scope>
    <source>
        <strain evidence="1 2">DXS29W</strain>
    </source>
</reference>
<dbReference type="RefSeq" id="WP_341429359.1">
    <property type="nucleotide sequence ID" value="NZ_JBBUTG010000041.1"/>
</dbReference>
<evidence type="ECO:0000313" key="1">
    <source>
        <dbReference type="EMBL" id="MEK8034925.1"/>
    </source>
</evidence>
<gene>
    <name evidence="1" type="ORF">AACH06_29265</name>
</gene>
<sequence length="138" mass="14776">MFTIAAPSRADDSRIAQSFSLHGVERVVLRSAQAKQAVVTTVEAGEPIITVSGNVAGGAAGYHSPDPNWKETPASQWGMKFVAKQFGPVLVVSSQSEVGYIHHQYTVENITVQLPRGIQLVLEQRVLSGSGEPDLHSP</sequence>
<comment type="caution">
    <text evidence="1">The sequence shown here is derived from an EMBL/GenBank/DDBJ whole genome shotgun (WGS) entry which is preliminary data.</text>
</comment>
<accession>A0ABU9C250</accession>
<name>A0ABU9C250_9BURK</name>
<organism evidence="1 2">
    <name type="scientific">Ideonella lacteola</name>
    <dbReference type="NCBI Taxonomy" id="2984193"/>
    <lineage>
        <taxon>Bacteria</taxon>
        <taxon>Pseudomonadati</taxon>
        <taxon>Pseudomonadota</taxon>
        <taxon>Betaproteobacteria</taxon>
        <taxon>Burkholderiales</taxon>
        <taxon>Sphaerotilaceae</taxon>
        <taxon>Ideonella</taxon>
    </lineage>
</organism>
<protein>
    <submittedName>
        <fullName evidence="1">Uncharacterized protein</fullName>
    </submittedName>
</protein>
<dbReference type="Proteomes" id="UP001371218">
    <property type="component" value="Unassembled WGS sequence"/>
</dbReference>
<dbReference type="EMBL" id="JBBUTG010000041">
    <property type="protein sequence ID" value="MEK8034925.1"/>
    <property type="molecule type" value="Genomic_DNA"/>
</dbReference>